<accession>A0A0P1LRR2</accession>
<accession>A0A0N7MSK4</accession>
<organism evidence="2 3">
    <name type="scientific">Candidatus Kryptonium thompsonii</name>
    <dbReference type="NCBI Taxonomy" id="1633631"/>
    <lineage>
        <taxon>Bacteria</taxon>
        <taxon>Pseudomonadati</taxon>
        <taxon>Candidatus Kryptoniota</taxon>
        <taxon>Candidatus Kryptonium</taxon>
    </lineage>
</organism>
<gene>
    <name evidence="2" type="ORF">JGI4_02196</name>
    <name evidence="1" type="ORF">JGI8_01673</name>
</gene>
<dbReference type="Pfam" id="PF04338">
    <property type="entry name" value="DUF481"/>
    <property type="match status" value="1"/>
</dbReference>
<name>A0A0P1MK46_9BACT</name>
<dbReference type="OrthoDB" id="9779752at2"/>
<keyword evidence="4" id="KW-1185">Reference proteome</keyword>
<accession>A0A0S4NCK0</accession>
<dbReference type="Proteomes" id="UP000182200">
    <property type="component" value="Unassembled WGS sequence"/>
</dbReference>
<accession>A0A0P1MK46</accession>
<dbReference type="EMBL" id="FAOP01000011">
    <property type="protein sequence ID" value="CUU08836.1"/>
    <property type="molecule type" value="Genomic_DNA"/>
</dbReference>
<dbReference type="InterPro" id="IPR007433">
    <property type="entry name" value="DUF481"/>
</dbReference>
<dbReference type="EMBL" id="CZVI01000028">
    <property type="protein sequence ID" value="CUS92389.1"/>
    <property type="molecule type" value="Genomic_DNA"/>
</dbReference>
<evidence type="ECO:0000313" key="4">
    <source>
        <dbReference type="Proteomes" id="UP000182200"/>
    </source>
</evidence>
<accession>A0A0N7MTA7</accession>
<sequence>MHVKFLFFIIIFTTTLFSKDEPELIVKPKPQPLQLQTTLGFTLTAGNSDTRILTFDTNVKKPFERFTWYAKSNLAYGTSRYGNGPRIETTNNWSISTRLDWFTSDKRRGYLFISGGLSGNKFRGYWSRRNAQLGAGYNFFHNVDTLKLSIGLGVDYSKDNLVVKGSSDDEIFFAILKPEFEIFLNKNVKLGTNSNFFIDFQELKNYRINSQTYLSLKVTTRLAINLNFNLNYDNKPRIVPEIGDNGKPTGKFIPAKPADKIFNTGISITV</sequence>
<accession>A0A0P1MBI6</accession>
<evidence type="ECO:0000313" key="1">
    <source>
        <dbReference type="EMBL" id="CUS92389.1"/>
    </source>
</evidence>
<dbReference type="AlphaFoldDB" id="A0A0P1MK46"/>
<accession>A0A0P1P033</accession>
<dbReference type="RefSeq" id="WP_075426554.1">
    <property type="nucleotide sequence ID" value="NZ_CZVI01000028.1"/>
</dbReference>
<accession>A0A0P1LG53</accession>
<evidence type="ECO:0000313" key="3">
    <source>
        <dbReference type="Proteomes" id="UP000182011"/>
    </source>
</evidence>
<protein>
    <submittedName>
        <fullName evidence="1 2">Salt-induced outer membrane protein YdiY</fullName>
    </submittedName>
</protein>
<dbReference type="STRING" id="1633631.GCA_001442925_02190"/>
<evidence type="ECO:0000313" key="2">
    <source>
        <dbReference type="EMBL" id="CUU08836.1"/>
    </source>
</evidence>
<dbReference type="Proteomes" id="UP000182011">
    <property type="component" value="Unassembled WGS sequence"/>
</dbReference>
<reference evidence="2 3" key="1">
    <citation type="submission" date="2015-11" db="EMBL/GenBank/DDBJ databases">
        <authorList>
            <person name="Zhang Y."/>
            <person name="Guo Z."/>
        </authorList>
    </citation>
    <scope>NUCLEOTIDE SEQUENCE [LARGE SCALE GENOMIC DNA]</scope>
    <source>
        <strain evidence="2">JGI-4</strain>
    </source>
</reference>
<accession>A0A0N7MZZ8</accession>
<reference evidence="1 4" key="2">
    <citation type="submission" date="2015-11" db="EMBL/GenBank/DDBJ databases">
        <authorList>
            <person name="Varghese N."/>
        </authorList>
    </citation>
    <scope>NUCLEOTIDE SEQUENCE [LARGE SCALE GENOMIC DNA]</scope>
    <source>
        <strain evidence="1 4">JGI-8</strain>
    </source>
</reference>
<proteinExistence type="predicted"/>